<reference evidence="5 6" key="1">
    <citation type="submission" date="2019-03" db="EMBL/GenBank/DDBJ databases">
        <authorList>
            <person name="Kuo N.K."/>
            <person name="Parsa S."/>
            <person name="Addai K."/>
            <person name="Agarwal S."/>
            <person name="Ahmad I.M."/>
            <person name="Alumyar Y.S."/>
            <person name="An J."/>
            <person name="Antar T.E."/>
            <person name="Antony V."/>
            <person name="Arvin L.E."/>
            <person name="Atanasoff K.E."/>
            <person name="Ati R."/>
            <person name="Batista A."/>
            <person name="Bembuh M.L."/>
            <person name="Bhardvaj T.B."/>
            <person name="Brown C.J."/>
            <person name="Butt S.T."/>
            <person name="Cahn D."/>
            <person name="Canales I.-I."/>
            <person name="Carr K."/>
            <person name="Chen K.Z."/>
            <person name="Chen M."/>
            <person name="Chigurupati S."/>
            <person name="Chou C."/>
            <person name="Chung C.S."/>
            <person name="Cole S.T."/>
            <person name="Colson C.L."/>
            <person name="Dent D.M."/>
            <person name="Djiogo E.M."/>
            <person name="Domrachev B.M."/>
            <person name="Dwivedi J."/>
            <person name="Ehsani C."/>
            <person name="Essien U.A."/>
            <person name="Fakhar A."/>
            <person name="Flood S.H."/>
            <person name="Furletti G."/>
            <person name="Gebreegziabher M."/>
            <person name="Goralski S.M."/>
            <person name="Gruver-Williams A."/>
            <person name="Guldan M.L."/>
            <person name="Gurung S."/>
            <person name="Heo K."/>
            <person name="John R.A."/>
            <person name="Kabir L."/>
            <person name="Kaira H."/>
            <person name="Kane M.S."/>
            <person name="Karanja M."/>
            <person name="Karley A.N."/>
            <person name="Khan A.M."/>
            <person name="Khan A."/>
            <person name="Kharel S."/>
            <person name="Kidane M."/>
            <person name="Konanur P."/>
            <person name="Lahijan N."/>
            <person name="Lamm D.N."/>
            <person name="Lance S.V."/>
            <person name="Le C."/>
            <person name="Lee C.H."/>
            <person name="Leka D."/>
            <person name="Li C."/>
            <person name="Lim S.Y."/>
            <person name="Lo J."/>
            <person name="Ludwig S."/>
            <person name="Mahaney V.M."/>
            <person name="Mangukiya A."/>
            <person name="Mani D."/>
            <person name="Mariano P."/>
            <person name="Markward M.L."/>
            <person name="Mbaekwe U."/>
            <person name="McGowan H."/>
            <person name="McNamara A."/>
            <person name="Mebrahtu S."/>
            <person name="Mohamed A."/>
            <person name="Mohamed M.E."/>
            <person name="Muntaka F."/>
            <person name="Naqvi T."/>
            <person name="Nengel A.M."/>
            <person name="Neupane S."/>
            <person name="Nguyen J."/>
            <person name="Nguyen J."/>
            <person name="Nwoji I.C."/>
            <person name="Okusolubo T.A."/>
            <person name="Paek J."/>
            <person name="Pandithakoralag H."/>
            <person name="Perry C."/>
            <person name="Petrie C.R."/>
            <person name="Poteshman G.A."/>
            <person name="Quiros D."/>
            <person name="Rana S."/>
            <person name="Reister J."/>
            <person name="Reyes E."/>
            <person name="Riaz H.S."/>
            <person name="Roach T.L."/>
            <person name="Saikali A."/>
            <person name="Scalsky R."/>
            <person name="Schultz J.A."/>
            <person name="Scott C.F."/>
            <person name="Sekira M.D."/>
            <person name="Shee C.S."/>
            <person name="Shultz P."/>
            <person name="Siarez J.A."/>
            <person name="Singh S."/>
            <person name="Smith F.R."/>
            <person name="Smith S.A."/>
            <person name="Sobers S."/>
            <person name="Sobowale A.O."/>
            <person name="Somoza K.A."/>
            <person name="Song M."/>
            <person name="Spruill R.A."/>
            <person name="Subedi A."/>
            <person name="Taj A.B."/>
            <person name="Thomas J."/>
            <person name="Todd J.C."/>
            <person name="Tran T."/>
            <person name="Varghese J."/>
            <person name="Vartanian E."/>
            <person name="Vega A."/>
            <person name="Vong A."/>
            <person name="Walter A.J."/>
            <person name="Wessel M.E."/>
            <person name="Azam A.M."/>
            <person name="Blocker D."/>
            <person name="Naeem N.-U.-A."/>
            <person name="Patel R."/>
            <person name="Shakarov P."/>
            <person name="Xie C.L."/>
            <person name="Zolnerowich N."/>
            <person name="Correa-Mendez M."/>
            <person name="Fabian M."/>
            <person name="Fishbein J."/>
            <person name="Harkles L."/>
            <person name="Reger N."/>
            <person name="Saleh S."/>
            <person name="deCarvalho T."/>
            <person name="Erill I."/>
            <person name="Caruso S.M."/>
            <person name="Garlena R.A."/>
            <person name="Russell D.A."/>
            <person name="Pope W.H."/>
            <person name="Jacobs-Sera D."/>
            <person name="Hatfull G.F."/>
        </authorList>
    </citation>
    <scope>NUCLEOTIDE SEQUENCE [LARGE SCALE GENOMIC DNA]</scope>
</reference>
<keyword evidence="6" id="KW-1185">Reference proteome</keyword>
<evidence type="ECO:0000256" key="1">
    <source>
        <dbReference type="ARBA" id="ARBA00022529"/>
    </source>
</evidence>
<sequence>MATPLTATQLKDALKKWGVPFKEVSGWTTRGRDAATGKPFGPVHGFVWHHTGADTKDAAGYAAGTLAKGLSNLPGPLCHIGLAPDGTAYLISIHRANHAGGGDPVVLDKVISENYSGVLKPTKGNSNGVDGNDPFYGMEIMYSGSHGMTNAQYSNALKISAAILDAHGWSEKSVIAHGEWSSDKWDPGYAPGKMMDMNAVRNDIADVLAKRDKNADGDTVDSGEPNAPTTPPATTAKTYTVKTGDTIVFPGGGKVVVK</sequence>
<dbReference type="InterPro" id="IPR002502">
    <property type="entry name" value="Amidase_domain"/>
</dbReference>
<dbReference type="EMBL" id="MK620900">
    <property type="protein sequence ID" value="QBZ72867.1"/>
    <property type="molecule type" value="Genomic_DNA"/>
</dbReference>
<dbReference type="GeneID" id="65073092"/>
<dbReference type="GO" id="GO:0001897">
    <property type="term" value="P:symbiont-mediated cytolysis of host cell"/>
    <property type="evidence" value="ECO:0007669"/>
    <property type="project" value="UniProtKB-ARBA"/>
</dbReference>
<organism evidence="5 6">
    <name type="scientific">Streptomyces phage Forthebois</name>
    <dbReference type="NCBI Taxonomy" id="2562185"/>
    <lineage>
        <taxon>Viruses</taxon>
        <taxon>Varidnaviria</taxon>
        <taxon>Bamfordvirae</taxon>
        <taxon>Preplasmiviricota</taxon>
        <taxon>Prepoliviricotina</taxon>
        <taxon>Tectiliviricetes</taxon>
        <taxon>Kalamavirales</taxon>
        <taxon>Tectiviridae</taxon>
        <taxon>Deltatectivirus</taxon>
        <taxon>Deltatectivirus forthebois</taxon>
    </lineage>
</organism>
<dbReference type="Pfam" id="PF01510">
    <property type="entry name" value="Amidase_2"/>
    <property type="match status" value="1"/>
</dbReference>
<evidence type="ECO:0000313" key="6">
    <source>
        <dbReference type="Proteomes" id="UP000297022"/>
    </source>
</evidence>
<dbReference type="Proteomes" id="UP000297022">
    <property type="component" value="Segment"/>
</dbReference>
<evidence type="ECO:0000313" key="5">
    <source>
        <dbReference type="EMBL" id="QBZ72867.1"/>
    </source>
</evidence>
<proteinExistence type="predicted"/>
<dbReference type="RefSeq" id="YP_010084058.1">
    <property type="nucleotide sequence ID" value="NC_055059.1"/>
</dbReference>
<dbReference type="Gene3D" id="3.40.80.10">
    <property type="entry name" value="Peptidoglycan recognition protein-like"/>
    <property type="match status" value="1"/>
</dbReference>
<protein>
    <submittedName>
        <fullName evidence="5">LysM-like endolysin</fullName>
    </submittedName>
</protein>
<dbReference type="GO" id="GO:0008745">
    <property type="term" value="F:N-acetylmuramoyl-L-alanine amidase activity"/>
    <property type="evidence" value="ECO:0007669"/>
    <property type="project" value="InterPro"/>
</dbReference>
<evidence type="ECO:0000259" key="4">
    <source>
        <dbReference type="SMART" id="SM00644"/>
    </source>
</evidence>
<keyword evidence="2" id="KW-0081">Bacteriolytic enzyme</keyword>
<dbReference type="GO" id="GO:0009253">
    <property type="term" value="P:peptidoglycan catabolic process"/>
    <property type="evidence" value="ECO:0007669"/>
    <property type="project" value="InterPro"/>
</dbReference>
<keyword evidence="1" id="KW-0929">Antimicrobial</keyword>
<accession>A0A4D6E2L4</accession>
<dbReference type="SUPFAM" id="SSF55846">
    <property type="entry name" value="N-acetylmuramoyl-L-alanine amidase-like"/>
    <property type="match status" value="1"/>
</dbReference>
<feature type="region of interest" description="Disordered" evidence="3">
    <location>
        <begin position="213"/>
        <end position="236"/>
    </location>
</feature>
<dbReference type="GO" id="GO:0042742">
    <property type="term" value="P:defense response to bacterium"/>
    <property type="evidence" value="ECO:0007669"/>
    <property type="project" value="UniProtKB-KW"/>
</dbReference>
<feature type="domain" description="N-acetylmuramoyl-L-alanine amidase" evidence="4">
    <location>
        <begin position="32"/>
        <end position="188"/>
    </location>
</feature>
<gene>
    <name evidence="5" type="primary">35</name>
    <name evidence="5" type="ORF">SEA_FORTHEBOIS_35</name>
</gene>
<evidence type="ECO:0000256" key="2">
    <source>
        <dbReference type="ARBA" id="ARBA00022638"/>
    </source>
</evidence>
<dbReference type="InterPro" id="IPR036505">
    <property type="entry name" value="Amidase/PGRP_sf"/>
</dbReference>
<dbReference type="KEGG" id="vg:65073092"/>
<dbReference type="SMART" id="SM00644">
    <property type="entry name" value="Ami_2"/>
    <property type="match status" value="1"/>
</dbReference>
<name>A0A4D6E2L4_9VIRU</name>
<evidence type="ECO:0000256" key="3">
    <source>
        <dbReference type="SAM" id="MobiDB-lite"/>
    </source>
</evidence>